<dbReference type="PANTHER" id="PTHR35525">
    <property type="entry name" value="BLL6575 PROTEIN"/>
    <property type="match status" value="1"/>
</dbReference>
<comment type="caution">
    <text evidence="2">The sequence shown here is derived from an EMBL/GenBank/DDBJ whole genome shotgun (WGS) entry which is preliminary data.</text>
</comment>
<dbReference type="InterPro" id="IPR010852">
    <property type="entry name" value="ABATE"/>
</dbReference>
<dbReference type="Pfam" id="PF07336">
    <property type="entry name" value="ABATE"/>
    <property type="match status" value="1"/>
</dbReference>
<dbReference type="Proteomes" id="UP000277671">
    <property type="component" value="Unassembled WGS sequence"/>
</dbReference>
<dbReference type="SUPFAM" id="SSF160904">
    <property type="entry name" value="Jann2411-like"/>
    <property type="match status" value="1"/>
</dbReference>
<dbReference type="Gene3D" id="1.10.3300.10">
    <property type="entry name" value="Jann2411-like domain"/>
    <property type="match status" value="1"/>
</dbReference>
<keyword evidence="3" id="KW-1185">Reference proteome</keyword>
<dbReference type="EMBL" id="RBKT01000001">
    <property type="protein sequence ID" value="RKR86545.1"/>
    <property type="molecule type" value="Genomic_DNA"/>
</dbReference>
<dbReference type="InterPro" id="IPR023286">
    <property type="entry name" value="ABATE_dom_sf"/>
</dbReference>
<protein>
    <submittedName>
        <fullName evidence="2">Putative RNA-binding Zn ribbon-like protein</fullName>
    </submittedName>
</protein>
<feature type="domain" description="Zinc finger CGNR" evidence="1">
    <location>
        <begin position="135"/>
        <end position="178"/>
    </location>
</feature>
<sequence length="183" mass="20858">MAIGGKIGCMTRRPLVGEPLALDLVNTQWVERGRMVDLFDEPDGLREWLAEQRLAGDPGTVEIPLRQARSALRRILEQPGEDAEQEINAILARGALRYTLRQTTVHEHHDIDDSWLPAWQAVNNYLDLLRQQPNRIRPCGNPACVLHFYDTSRNGTRRWCSMDGCGGRAKAARHYQRHRIPTS</sequence>
<name>A0A495JC98_9ACTN</name>
<dbReference type="PANTHER" id="PTHR35525:SF3">
    <property type="entry name" value="BLL6575 PROTEIN"/>
    <property type="match status" value="1"/>
</dbReference>
<dbReference type="AlphaFoldDB" id="A0A495JC98"/>
<evidence type="ECO:0000313" key="3">
    <source>
        <dbReference type="Proteomes" id="UP000277671"/>
    </source>
</evidence>
<reference evidence="2 3" key="1">
    <citation type="submission" date="2018-10" db="EMBL/GenBank/DDBJ databases">
        <title>Sequencing the genomes of 1000 actinobacteria strains.</title>
        <authorList>
            <person name="Klenk H.-P."/>
        </authorList>
    </citation>
    <scope>NUCLEOTIDE SEQUENCE [LARGE SCALE GENOMIC DNA]</scope>
    <source>
        <strain evidence="2 3">DSM 45175</strain>
    </source>
</reference>
<dbReference type="Pfam" id="PF11706">
    <property type="entry name" value="zf-CGNR"/>
    <property type="match status" value="1"/>
</dbReference>
<proteinExistence type="predicted"/>
<accession>A0A495JC98</accession>
<organism evidence="2 3">
    <name type="scientific">Micromonospora pisi</name>
    <dbReference type="NCBI Taxonomy" id="589240"/>
    <lineage>
        <taxon>Bacteria</taxon>
        <taxon>Bacillati</taxon>
        <taxon>Actinomycetota</taxon>
        <taxon>Actinomycetes</taxon>
        <taxon>Micromonosporales</taxon>
        <taxon>Micromonosporaceae</taxon>
        <taxon>Micromonospora</taxon>
    </lineage>
</organism>
<dbReference type="InterPro" id="IPR021005">
    <property type="entry name" value="Znf_CGNR"/>
</dbReference>
<evidence type="ECO:0000313" key="2">
    <source>
        <dbReference type="EMBL" id="RKR86545.1"/>
    </source>
</evidence>
<evidence type="ECO:0000259" key="1">
    <source>
        <dbReference type="Pfam" id="PF11706"/>
    </source>
</evidence>
<gene>
    <name evidence="2" type="ORF">BDK92_0775</name>
</gene>